<name>A0A2M9YSU6_9LEPT</name>
<keyword evidence="3" id="KW-1185">Reference proteome</keyword>
<dbReference type="EMBL" id="NPDU01000093">
    <property type="protein sequence ID" value="PJZ59852.1"/>
    <property type="molecule type" value="Genomic_DNA"/>
</dbReference>
<dbReference type="Proteomes" id="UP000232188">
    <property type="component" value="Unassembled WGS sequence"/>
</dbReference>
<gene>
    <name evidence="2" type="ORF">CH376_21560</name>
    <name evidence="1" type="ORF">CH380_02450</name>
</gene>
<evidence type="ECO:0000313" key="3">
    <source>
        <dbReference type="Proteomes" id="UP000232149"/>
    </source>
</evidence>
<evidence type="ECO:0000313" key="4">
    <source>
        <dbReference type="Proteomes" id="UP000232188"/>
    </source>
</evidence>
<protein>
    <submittedName>
        <fullName evidence="1">Uncharacterized protein</fullName>
    </submittedName>
</protein>
<organism evidence="1 4">
    <name type="scientific">Leptospira adleri</name>
    <dbReference type="NCBI Taxonomy" id="2023186"/>
    <lineage>
        <taxon>Bacteria</taxon>
        <taxon>Pseudomonadati</taxon>
        <taxon>Spirochaetota</taxon>
        <taxon>Spirochaetia</taxon>
        <taxon>Leptospirales</taxon>
        <taxon>Leptospiraceae</taxon>
        <taxon>Leptospira</taxon>
    </lineage>
</organism>
<dbReference type="AlphaFoldDB" id="A0A2M9YSU6"/>
<sequence length="69" mass="7902">MDSLGLKKGYRPNFADDRFVRADLLPSPFLFSNFGNCASASKKFFRLKETNLRFSILYILRPSQTPLAL</sequence>
<reference evidence="3 4" key="1">
    <citation type="submission" date="2017-07" db="EMBL/GenBank/DDBJ databases">
        <title>Leptospira spp. isolated from tropical soils.</title>
        <authorList>
            <person name="Thibeaux R."/>
            <person name="Iraola G."/>
            <person name="Ferres I."/>
            <person name="Bierque E."/>
            <person name="Girault D."/>
            <person name="Soupe-Gilbert M.-E."/>
            <person name="Picardeau M."/>
            <person name="Goarant C."/>
        </authorList>
    </citation>
    <scope>NUCLEOTIDE SEQUENCE [LARGE SCALE GENOMIC DNA]</scope>
    <source>
        <strain evidence="1 4">FH2-B-C1</strain>
        <strain evidence="2 3">FH2-B-D1</strain>
    </source>
</reference>
<proteinExistence type="predicted"/>
<dbReference type="EMBL" id="NPDV01000002">
    <property type="protein sequence ID" value="PJZ54607.1"/>
    <property type="molecule type" value="Genomic_DNA"/>
</dbReference>
<evidence type="ECO:0000313" key="1">
    <source>
        <dbReference type="EMBL" id="PJZ54607.1"/>
    </source>
</evidence>
<comment type="caution">
    <text evidence="1">The sequence shown here is derived from an EMBL/GenBank/DDBJ whole genome shotgun (WGS) entry which is preliminary data.</text>
</comment>
<evidence type="ECO:0000313" key="2">
    <source>
        <dbReference type="EMBL" id="PJZ59852.1"/>
    </source>
</evidence>
<accession>A0A2M9YSU6</accession>
<dbReference type="Proteomes" id="UP000232149">
    <property type="component" value="Unassembled WGS sequence"/>
</dbReference>